<dbReference type="EMBL" id="BNJK01000001">
    <property type="protein sequence ID" value="GHO95567.1"/>
    <property type="molecule type" value="Genomic_DNA"/>
</dbReference>
<feature type="compositionally biased region" description="Low complexity" evidence="2">
    <location>
        <begin position="224"/>
        <end position="238"/>
    </location>
</feature>
<gene>
    <name evidence="3" type="ORF">KSF_056150</name>
</gene>
<protein>
    <submittedName>
        <fullName evidence="3">Uncharacterized protein</fullName>
    </submittedName>
</protein>
<name>A0A8J3N5W7_9CHLR</name>
<evidence type="ECO:0000313" key="4">
    <source>
        <dbReference type="Proteomes" id="UP000597444"/>
    </source>
</evidence>
<feature type="compositionally biased region" description="Polar residues" evidence="2">
    <location>
        <begin position="292"/>
        <end position="302"/>
    </location>
</feature>
<keyword evidence="1" id="KW-0175">Coiled coil</keyword>
<evidence type="ECO:0000256" key="1">
    <source>
        <dbReference type="SAM" id="Coils"/>
    </source>
</evidence>
<comment type="caution">
    <text evidence="3">The sequence shown here is derived from an EMBL/GenBank/DDBJ whole genome shotgun (WGS) entry which is preliminary data.</text>
</comment>
<keyword evidence="4" id="KW-1185">Reference proteome</keyword>
<dbReference type="Proteomes" id="UP000597444">
    <property type="component" value="Unassembled WGS sequence"/>
</dbReference>
<feature type="compositionally biased region" description="Acidic residues" evidence="2">
    <location>
        <begin position="378"/>
        <end position="403"/>
    </location>
</feature>
<dbReference type="AlphaFoldDB" id="A0A8J3N5W7"/>
<dbReference type="RefSeq" id="WP_220206237.1">
    <property type="nucleotide sequence ID" value="NZ_BNJK01000001.1"/>
</dbReference>
<feature type="coiled-coil region" evidence="1">
    <location>
        <begin position="52"/>
        <end position="82"/>
    </location>
</feature>
<evidence type="ECO:0000313" key="3">
    <source>
        <dbReference type="EMBL" id="GHO95567.1"/>
    </source>
</evidence>
<reference evidence="3" key="1">
    <citation type="submission" date="2020-10" db="EMBL/GenBank/DDBJ databases">
        <title>Taxonomic study of unclassified bacteria belonging to the class Ktedonobacteria.</title>
        <authorList>
            <person name="Yabe S."/>
            <person name="Wang C.M."/>
            <person name="Zheng Y."/>
            <person name="Sakai Y."/>
            <person name="Cavaletti L."/>
            <person name="Monciardini P."/>
            <person name="Donadio S."/>
        </authorList>
    </citation>
    <scope>NUCLEOTIDE SEQUENCE</scope>
    <source>
        <strain evidence="3">ID150040</strain>
    </source>
</reference>
<evidence type="ECO:0000256" key="2">
    <source>
        <dbReference type="SAM" id="MobiDB-lite"/>
    </source>
</evidence>
<organism evidence="3 4">
    <name type="scientific">Reticulibacter mediterranei</name>
    <dbReference type="NCBI Taxonomy" id="2778369"/>
    <lineage>
        <taxon>Bacteria</taxon>
        <taxon>Bacillati</taxon>
        <taxon>Chloroflexota</taxon>
        <taxon>Ktedonobacteria</taxon>
        <taxon>Ktedonobacterales</taxon>
        <taxon>Reticulibacteraceae</taxon>
        <taxon>Reticulibacter</taxon>
    </lineage>
</organism>
<accession>A0A8J3N5W7</accession>
<feature type="compositionally biased region" description="Acidic residues" evidence="2">
    <location>
        <begin position="239"/>
        <end position="266"/>
    </location>
</feature>
<sequence>MNHIENDIPESVAQIQPDNHQAGQIAQDSNIATLFARLQPQDVEQFYQSYQLWSITSRIQAIQAEIEQVQQEKAVNAELLEQYHPSPIAQAVLAQLQSHDVNDNDLLDQMLERGDDWLDHTMQLLEQCEHLDIIHGNYTEWCMHALEGAYDWIGSMHESEATDEPEEPATTAEVFDESTEQLLLQKLLSDEEEAIQPEARVEPAEEATISEETVTSPSPEDAAAETATQEEAAQIAETSNEEISSDEESEAPGELAADNEAEEDVPSSDISETIEIIERETDQADELEEPAQQISPMVTSDANAVLNVDISAPTDTSDEAEDNIAEIEPEIASGTTETTIHPEEVEIQEEETTPQASVEDQDAVVEPVENEQATSEVLTEDVDEVIELETLEQDAEQESEEQEIQVKSLSEAADSPEVEDTIGNNDEAPVEMVAEDATSNGEEVTIETTTEDVLEPESQTTTSIADEEGTDTASTTPEVEELPENEEEVEVTSEEVLETASDEDENDEADNDHESVAAPTDAVDEVVHEPAAVLNHDVQDNSDLTLAENLLTQEESSSDLSLPSASTEIKSVEAEIPHALHMEGSDEDTIAIPAILKTTFSTSRITPLRATVDAETQPTMPTIVPDKTTTPAQEIASIVEANTIPGLPAITPPPQAITPSTTSLPDIYGETSKQPAIQQAAAPIWRESSDYSTSLNPSLPQTPSTLLPEPHQGFFRRLWLKFLAWLRGE</sequence>
<feature type="region of interest" description="Disordered" evidence="2">
    <location>
        <begin position="197"/>
        <end position="513"/>
    </location>
</feature>
<feature type="compositionally biased region" description="Acidic residues" evidence="2">
    <location>
        <begin position="316"/>
        <end position="329"/>
    </location>
</feature>
<feature type="compositionally biased region" description="Acidic residues" evidence="2">
    <location>
        <begin position="478"/>
        <end position="511"/>
    </location>
</feature>
<proteinExistence type="predicted"/>